<evidence type="ECO:0000256" key="2">
    <source>
        <dbReference type="SAM" id="SignalP"/>
    </source>
</evidence>
<protein>
    <recommendedName>
        <fullName evidence="5">Secreted protein</fullName>
    </recommendedName>
</protein>
<dbReference type="EMBL" id="VTRV01000045">
    <property type="protein sequence ID" value="TZF90288.1"/>
    <property type="molecule type" value="Genomic_DNA"/>
</dbReference>
<proteinExistence type="predicted"/>
<organism evidence="3 4">
    <name type="scientific">Cognatilysobacter lacus</name>
    <dbReference type="NCBI Taxonomy" id="1643323"/>
    <lineage>
        <taxon>Bacteria</taxon>
        <taxon>Pseudomonadati</taxon>
        <taxon>Pseudomonadota</taxon>
        <taxon>Gammaproteobacteria</taxon>
        <taxon>Lysobacterales</taxon>
        <taxon>Lysobacteraceae</taxon>
        <taxon>Cognatilysobacter</taxon>
    </lineage>
</organism>
<evidence type="ECO:0000313" key="3">
    <source>
        <dbReference type="EMBL" id="TZF90288.1"/>
    </source>
</evidence>
<dbReference type="AlphaFoldDB" id="A0A5D8Z5U0"/>
<name>A0A5D8Z5U0_9GAMM</name>
<evidence type="ECO:0000313" key="4">
    <source>
        <dbReference type="Proteomes" id="UP000323164"/>
    </source>
</evidence>
<dbReference type="Proteomes" id="UP000323164">
    <property type="component" value="Unassembled WGS sequence"/>
</dbReference>
<keyword evidence="2" id="KW-0732">Signal</keyword>
<feature type="region of interest" description="Disordered" evidence="1">
    <location>
        <begin position="24"/>
        <end position="44"/>
    </location>
</feature>
<keyword evidence="4" id="KW-1185">Reference proteome</keyword>
<accession>A0A5D8Z5U0</accession>
<evidence type="ECO:0008006" key="5">
    <source>
        <dbReference type="Google" id="ProtNLM"/>
    </source>
</evidence>
<feature type="chain" id="PRO_5022817295" description="Secreted protein" evidence="2">
    <location>
        <begin position="23"/>
        <end position="107"/>
    </location>
</feature>
<sequence>MKRRITIAAATLLLSVVAPVMAQDAPAAPAAPTRQSDAERAEQDAKVDRFCLRETGTLIRRRAPKTGARDGRCTSMQTGRVYTQDDLRSTGQVDIASALRMLDPSVR</sequence>
<feature type="signal peptide" evidence="2">
    <location>
        <begin position="1"/>
        <end position="22"/>
    </location>
</feature>
<dbReference type="RefSeq" id="WP_149352446.1">
    <property type="nucleotide sequence ID" value="NZ_VTRV01000045.1"/>
</dbReference>
<reference evidence="3 4" key="1">
    <citation type="submission" date="2019-08" db="EMBL/GenBank/DDBJ databases">
        <title>Draft genome sequence of Lysobacter sp. UKS-15.</title>
        <authorList>
            <person name="Im W.-T."/>
        </authorList>
    </citation>
    <scope>NUCLEOTIDE SEQUENCE [LARGE SCALE GENOMIC DNA]</scope>
    <source>
        <strain evidence="3 4">UKS-15</strain>
    </source>
</reference>
<gene>
    <name evidence="3" type="ORF">FW784_05995</name>
</gene>
<dbReference type="OrthoDB" id="5988510at2"/>
<comment type="caution">
    <text evidence="3">The sequence shown here is derived from an EMBL/GenBank/DDBJ whole genome shotgun (WGS) entry which is preliminary data.</text>
</comment>
<evidence type="ECO:0000256" key="1">
    <source>
        <dbReference type="SAM" id="MobiDB-lite"/>
    </source>
</evidence>